<proteinExistence type="predicted"/>
<comment type="caution">
    <text evidence="1">The sequence shown here is derived from an EMBL/GenBank/DDBJ whole genome shotgun (WGS) entry which is preliminary data.</text>
</comment>
<evidence type="ECO:0000313" key="1">
    <source>
        <dbReference type="EMBL" id="MBB5188545.1"/>
    </source>
</evidence>
<sequence length="115" mass="12345">MATPEDSPQVTAQVDSTRELCNTIQFMDALSQEGFGQIASIAELLKSAIEKGIEDNNLRPEDLYMSVCAIRGKAQDIENCINSEAESVGCNYVGKLSDIKRKKAFGLTAGVASNA</sequence>
<dbReference type="EMBL" id="JACHHW010000008">
    <property type="protein sequence ID" value="MBB5188545.1"/>
    <property type="molecule type" value="Genomic_DNA"/>
</dbReference>
<dbReference type="AlphaFoldDB" id="A0A840R5Q1"/>
<dbReference type="RefSeq" id="WP_184463995.1">
    <property type="nucleotide sequence ID" value="NZ_JACHHW010000008.1"/>
</dbReference>
<reference evidence="1 2" key="1">
    <citation type="submission" date="2020-08" db="EMBL/GenBank/DDBJ databases">
        <title>Genomic Encyclopedia of Type Strains, Phase IV (KMG-IV): sequencing the most valuable type-strain genomes for metagenomic binning, comparative biology and taxonomic classification.</title>
        <authorList>
            <person name="Goeker M."/>
        </authorList>
    </citation>
    <scope>NUCLEOTIDE SEQUENCE [LARGE SCALE GENOMIC DNA]</scope>
    <source>
        <strain evidence="1 2">DSM 25701</strain>
    </source>
</reference>
<name>A0A840R5Q1_9GAMM</name>
<dbReference type="Proteomes" id="UP000536640">
    <property type="component" value="Unassembled WGS sequence"/>
</dbReference>
<organism evidence="1 2">
    <name type="scientific">Zhongshania antarctica</name>
    <dbReference type="NCBI Taxonomy" id="641702"/>
    <lineage>
        <taxon>Bacteria</taxon>
        <taxon>Pseudomonadati</taxon>
        <taxon>Pseudomonadota</taxon>
        <taxon>Gammaproteobacteria</taxon>
        <taxon>Cellvibrionales</taxon>
        <taxon>Spongiibacteraceae</taxon>
        <taxon>Zhongshania</taxon>
    </lineage>
</organism>
<gene>
    <name evidence="1" type="ORF">HNQ57_002835</name>
</gene>
<protein>
    <submittedName>
        <fullName evidence="1">Uncharacterized protein</fullName>
    </submittedName>
</protein>
<accession>A0A840R5Q1</accession>
<evidence type="ECO:0000313" key="2">
    <source>
        <dbReference type="Proteomes" id="UP000536640"/>
    </source>
</evidence>
<keyword evidence="2" id="KW-1185">Reference proteome</keyword>